<name>A0A432DXR0_9FLAO</name>
<dbReference type="Proteomes" id="UP000276953">
    <property type="component" value="Plasmid unnamed"/>
</dbReference>
<protein>
    <submittedName>
        <fullName evidence="2">Uncharacterized protein</fullName>
    </submittedName>
</protein>
<keyword evidence="1" id="KW-1133">Transmembrane helix</keyword>
<keyword evidence="1" id="KW-0812">Transmembrane</keyword>
<gene>
    <name evidence="2" type="ORF">EJ377_13080</name>
</gene>
<feature type="transmembrane region" description="Helical" evidence="1">
    <location>
        <begin position="30"/>
        <end position="53"/>
    </location>
</feature>
<geneLocation type="plasmid" evidence="2">
    <name>unnamed</name>
</geneLocation>
<accession>A0A432DXR0</accession>
<comment type="caution">
    <text evidence="2">The sequence shown here is derived from an EMBL/GenBank/DDBJ whole genome shotgun (WGS) entry which is preliminary data.</text>
</comment>
<dbReference type="EMBL" id="RYFC01000002">
    <property type="protein sequence ID" value="RTZ48474.1"/>
    <property type="molecule type" value="Genomic_DNA"/>
</dbReference>
<reference evidence="2 3" key="1">
    <citation type="submission" date="2018-12" db="EMBL/GenBank/DDBJ databases">
        <title>Draft Genome Sequence of Chryseobacterium arthrosphaerae strain ED882-96 Isolated from the Blood of a Patient with Liver Cirrhosis in Taiwan.</title>
        <authorList>
            <person name="Lin J.-N."/>
            <person name="Lai C.-H."/>
            <person name="Yang C.-H."/>
            <person name="Huang Y.-H."/>
        </authorList>
    </citation>
    <scope>NUCLEOTIDE SEQUENCE [LARGE SCALE GENOMIC DNA]</scope>
    <source>
        <strain evidence="2 3">ED882-96</strain>
        <plasmid evidence="2 3">unnamed</plasmid>
    </source>
</reference>
<keyword evidence="1" id="KW-0472">Membrane</keyword>
<dbReference type="AlphaFoldDB" id="A0A432DXR0"/>
<sequence length="102" mass="11554">MDIIGVYNYYKNPESLNKVHPAKAGLNTVMGAYGLTGAGTIPALLYLVLTLFIRVVGRLWNDYQSIQSDNSAIMPGFITAPMVHKILNYECHKIYYYFFINI</sequence>
<proteinExistence type="predicted"/>
<organism evidence="2 3">
    <name type="scientific">Chryseobacterium arthrosphaerae</name>
    <dbReference type="NCBI Taxonomy" id="651561"/>
    <lineage>
        <taxon>Bacteria</taxon>
        <taxon>Pseudomonadati</taxon>
        <taxon>Bacteroidota</taxon>
        <taxon>Flavobacteriia</taxon>
        <taxon>Flavobacteriales</taxon>
        <taxon>Weeksellaceae</taxon>
        <taxon>Chryseobacterium group</taxon>
        <taxon>Chryseobacterium</taxon>
    </lineage>
</organism>
<keyword evidence="2" id="KW-0614">Plasmid</keyword>
<evidence type="ECO:0000256" key="1">
    <source>
        <dbReference type="SAM" id="Phobius"/>
    </source>
</evidence>
<evidence type="ECO:0000313" key="3">
    <source>
        <dbReference type="Proteomes" id="UP000276953"/>
    </source>
</evidence>
<evidence type="ECO:0000313" key="2">
    <source>
        <dbReference type="EMBL" id="RTZ48474.1"/>
    </source>
</evidence>